<keyword evidence="2" id="KW-1185">Reference proteome</keyword>
<dbReference type="EMBL" id="JADEXQ010000141">
    <property type="protein sequence ID" value="MBE9032996.1"/>
    <property type="molecule type" value="Genomic_DNA"/>
</dbReference>
<accession>A0A928VTX6</accession>
<proteinExistence type="predicted"/>
<dbReference type="RefSeq" id="WP_264327807.1">
    <property type="nucleotide sequence ID" value="NZ_JADEXQ010000141.1"/>
</dbReference>
<sequence length="104" mass="11914">MSEFLDWQSPYLQAGEDVKSEVCQWEINYALENNKRLAPVMYRDCAAMLDKQGNFGRVDWSGLLRLACERLHHCPLLNAPETMEKGEEIVKIGQDAEAACNRRP</sequence>
<evidence type="ECO:0000313" key="2">
    <source>
        <dbReference type="Proteomes" id="UP000625316"/>
    </source>
</evidence>
<dbReference type="AlphaFoldDB" id="A0A928VTX6"/>
<reference evidence="1" key="1">
    <citation type="submission" date="2020-10" db="EMBL/GenBank/DDBJ databases">
        <authorList>
            <person name="Castelo-Branco R."/>
            <person name="Eusebio N."/>
            <person name="Adriana R."/>
            <person name="Vieira A."/>
            <person name="Brugerolle De Fraissinette N."/>
            <person name="Rezende De Castro R."/>
            <person name="Schneider M.P."/>
            <person name="Vasconcelos V."/>
            <person name="Leao P.N."/>
        </authorList>
    </citation>
    <scope>NUCLEOTIDE SEQUENCE</scope>
    <source>
        <strain evidence="1">LEGE 11480</strain>
    </source>
</reference>
<evidence type="ECO:0000313" key="1">
    <source>
        <dbReference type="EMBL" id="MBE9032996.1"/>
    </source>
</evidence>
<name>A0A928VTX6_9CYAN</name>
<organism evidence="1 2">
    <name type="scientific">Romeriopsis navalis LEGE 11480</name>
    <dbReference type="NCBI Taxonomy" id="2777977"/>
    <lineage>
        <taxon>Bacteria</taxon>
        <taxon>Bacillati</taxon>
        <taxon>Cyanobacteriota</taxon>
        <taxon>Cyanophyceae</taxon>
        <taxon>Leptolyngbyales</taxon>
        <taxon>Leptolyngbyaceae</taxon>
        <taxon>Romeriopsis</taxon>
        <taxon>Romeriopsis navalis</taxon>
    </lineage>
</organism>
<gene>
    <name evidence="1" type="ORF">IQ266_24985</name>
</gene>
<protein>
    <submittedName>
        <fullName evidence="1">Uncharacterized protein</fullName>
    </submittedName>
</protein>
<comment type="caution">
    <text evidence="1">The sequence shown here is derived from an EMBL/GenBank/DDBJ whole genome shotgun (WGS) entry which is preliminary data.</text>
</comment>
<dbReference type="Proteomes" id="UP000625316">
    <property type="component" value="Unassembled WGS sequence"/>
</dbReference>